<evidence type="ECO:0000313" key="2">
    <source>
        <dbReference type="EMBL" id="PNF13948.1"/>
    </source>
</evidence>
<evidence type="ECO:0008006" key="4">
    <source>
        <dbReference type="Google" id="ProtNLM"/>
    </source>
</evidence>
<evidence type="ECO:0000313" key="3">
    <source>
        <dbReference type="Proteomes" id="UP000235965"/>
    </source>
</evidence>
<keyword evidence="1" id="KW-0732">Signal</keyword>
<dbReference type="InParanoid" id="A0A2J7PC93"/>
<reference evidence="2 3" key="1">
    <citation type="submission" date="2017-12" db="EMBL/GenBank/DDBJ databases">
        <title>Hemimetabolous genomes reveal molecular basis of termite eusociality.</title>
        <authorList>
            <person name="Harrison M.C."/>
            <person name="Jongepier E."/>
            <person name="Robertson H.M."/>
            <person name="Arning N."/>
            <person name="Bitard-Feildel T."/>
            <person name="Chao H."/>
            <person name="Childers C.P."/>
            <person name="Dinh H."/>
            <person name="Doddapaneni H."/>
            <person name="Dugan S."/>
            <person name="Gowin J."/>
            <person name="Greiner C."/>
            <person name="Han Y."/>
            <person name="Hu H."/>
            <person name="Hughes D.S.T."/>
            <person name="Huylmans A.-K."/>
            <person name="Kemena C."/>
            <person name="Kremer L.P.M."/>
            <person name="Lee S.L."/>
            <person name="Lopez-Ezquerra A."/>
            <person name="Mallet L."/>
            <person name="Monroy-Kuhn J.M."/>
            <person name="Moser A."/>
            <person name="Murali S.C."/>
            <person name="Muzny D.M."/>
            <person name="Otani S."/>
            <person name="Piulachs M.-D."/>
            <person name="Poelchau M."/>
            <person name="Qu J."/>
            <person name="Schaub F."/>
            <person name="Wada-Katsumata A."/>
            <person name="Worley K.C."/>
            <person name="Xie Q."/>
            <person name="Ylla G."/>
            <person name="Poulsen M."/>
            <person name="Gibbs R.A."/>
            <person name="Schal C."/>
            <person name="Richards S."/>
            <person name="Belles X."/>
            <person name="Korb J."/>
            <person name="Bornberg-Bauer E."/>
        </authorList>
    </citation>
    <scope>NUCLEOTIDE SEQUENCE [LARGE SCALE GENOMIC DNA]</scope>
    <source>
        <tissue evidence="2">Whole body</tissue>
    </source>
</reference>
<name>A0A2J7PC93_9NEOP</name>
<evidence type="ECO:0000256" key="1">
    <source>
        <dbReference type="SAM" id="SignalP"/>
    </source>
</evidence>
<accession>A0A2J7PC93</accession>
<keyword evidence="3" id="KW-1185">Reference proteome</keyword>
<dbReference type="AlphaFoldDB" id="A0A2J7PC93"/>
<organism evidence="2 3">
    <name type="scientific">Cryptotermes secundus</name>
    <dbReference type="NCBI Taxonomy" id="105785"/>
    <lineage>
        <taxon>Eukaryota</taxon>
        <taxon>Metazoa</taxon>
        <taxon>Ecdysozoa</taxon>
        <taxon>Arthropoda</taxon>
        <taxon>Hexapoda</taxon>
        <taxon>Insecta</taxon>
        <taxon>Pterygota</taxon>
        <taxon>Neoptera</taxon>
        <taxon>Polyneoptera</taxon>
        <taxon>Dictyoptera</taxon>
        <taxon>Blattodea</taxon>
        <taxon>Blattoidea</taxon>
        <taxon>Termitoidae</taxon>
        <taxon>Kalotermitidae</taxon>
        <taxon>Cryptotermitinae</taxon>
        <taxon>Cryptotermes</taxon>
    </lineage>
</organism>
<sequence length="230" mass="24291">MAVKIYIAFFGLCTLHVASSGFLGSAVQTVSSTALTDIQTVIVNLQNVLSGSGEKAEKLLQKLMYKSSNPEGIQGLVKEINMAISQAVPANATADLTPCFDAGKPNISDMVHKAGEGAQTCYRQADAALQPYRNNIEQTIKKTAHLMVEAKSNLTSCVLALRGLASCAAQVNKQVSAVSDSYVADSDFQTAADQVATQFQDCSIAVQDEAIATAVSVIRAARQCVRARTA</sequence>
<comment type="caution">
    <text evidence="2">The sequence shown here is derived from an EMBL/GenBank/DDBJ whole genome shotgun (WGS) entry which is preliminary data.</text>
</comment>
<protein>
    <recommendedName>
        <fullName evidence="4">Protein TsetseEP domain-containing protein</fullName>
    </recommendedName>
</protein>
<gene>
    <name evidence="2" type="ORF">B7P43_G09851</name>
</gene>
<dbReference type="Proteomes" id="UP000235965">
    <property type="component" value="Unassembled WGS sequence"/>
</dbReference>
<feature type="chain" id="PRO_5014463586" description="Protein TsetseEP domain-containing protein" evidence="1">
    <location>
        <begin position="21"/>
        <end position="230"/>
    </location>
</feature>
<proteinExistence type="predicted"/>
<dbReference type="OrthoDB" id="10357041at2759"/>
<dbReference type="EMBL" id="NEVH01027067">
    <property type="protein sequence ID" value="PNF13948.1"/>
    <property type="molecule type" value="Genomic_DNA"/>
</dbReference>
<feature type="signal peptide" evidence="1">
    <location>
        <begin position="1"/>
        <end position="20"/>
    </location>
</feature>